<accession>A0A7V2F4U6</accession>
<dbReference type="InterPro" id="IPR023885">
    <property type="entry name" value="4Fe4S-binding_SPASM_dom"/>
</dbReference>
<dbReference type="GO" id="GO:0046872">
    <property type="term" value="F:metal ion binding"/>
    <property type="evidence" value="ECO:0007669"/>
    <property type="project" value="UniProtKB-KW"/>
</dbReference>
<dbReference type="InterPro" id="IPR058240">
    <property type="entry name" value="rSAM_sf"/>
</dbReference>
<protein>
    <submittedName>
        <fullName evidence="7">Radical SAM protein</fullName>
    </submittedName>
</protein>
<proteinExistence type="predicted"/>
<dbReference type="EMBL" id="DSEC01000476">
    <property type="protein sequence ID" value="HER44131.1"/>
    <property type="molecule type" value="Genomic_DNA"/>
</dbReference>
<keyword evidence="1" id="KW-0949">S-adenosyl-L-methionine</keyword>
<dbReference type="GO" id="GO:0003824">
    <property type="term" value="F:catalytic activity"/>
    <property type="evidence" value="ECO:0007669"/>
    <property type="project" value="InterPro"/>
</dbReference>
<comment type="caution">
    <text evidence="7">The sequence shown here is derived from an EMBL/GenBank/DDBJ whole genome shotgun (WGS) entry which is preliminary data.</text>
</comment>
<feature type="domain" description="Radical SAM core" evidence="5">
    <location>
        <begin position="11"/>
        <end position="164"/>
    </location>
</feature>
<dbReference type="InterPro" id="IPR013785">
    <property type="entry name" value="Aldolase_TIM"/>
</dbReference>
<evidence type="ECO:0000256" key="1">
    <source>
        <dbReference type="ARBA" id="ARBA00022691"/>
    </source>
</evidence>
<sequence>MTYPIDAVVAVTYRCQSRCRMCSIWRMEAREEVPAEVYARLPASLRDVNISGGEPFLRKDLADVVGVVHERLPRARIIVSTNGLMGSRLVPKALELVKIDPGIGFGFSVDGIGEMQEYIRGVKGAYDSVLDAARGLLAEGVSNIRLAYTLTKENHGHMLKVYRLSRELGVQFTMSLAHESDFFFGSHDSSIVGVGGPAVRSMELGRDFETIIRSELSTWNVKSWGKAFIYQGMYEVLSEGKRPFPNRPGVDFFYLDPRGDIYPSVVHDFVMGNLAEREFDEVWSSERSDGIRAECLKDPTPHWMGCMLRKALLDHRFSIGLWALKNKFLGTDLHTGGRGAGAM</sequence>
<evidence type="ECO:0000256" key="2">
    <source>
        <dbReference type="ARBA" id="ARBA00022723"/>
    </source>
</evidence>
<dbReference type="SFLD" id="SFLDS00029">
    <property type="entry name" value="Radical_SAM"/>
    <property type="match status" value="1"/>
</dbReference>
<dbReference type="Gene3D" id="3.20.20.70">
    <property type="entry name" value="Aldolase class I"/>
    <property type="match status" value="1"/>
</dbReference>
<feature type="domain" description="4Fe4S-binding SPASM" evidence="6">
    <location>
        <begin position="253"/>
        <end position="292"/>
    </location>
</feature>
<dbReference type="Proteomes" id="UP000886069">
    <property type="component" value="Unassembled WGS sequence"/>
</dbReference>
<organism evidence="7">
    <name type="scientific">Eiseniibacteriota bacterium</name>
    <dbReference type="NCBI Taxonomy" id="2212470"/>
    <lineage>
        <taxon>Bacteria</taxon>
        <taxon>Candidatus Eiseniibacteriota</taxon>
    </lineage>
</organism>
<dbReference type="Pfam" id="PF04055">
    <property type="entry name" value="Radical_SAM"/>
    <property type="match status" value="1"/>
</dbReference>
<dbReference type="InterPro" id="IPR050377">
    <property type="entry name" value="Radical_SAM_PqqE_MftC-like"/>
</dbReference>
<evidence type="ECO:0000259" key="5">
    <source>
        <dbReference type="Pfam" id="PF04055"/>
    </source>
</evidence>
<dbReference type="GO" id="GO:0051536">
    <property type="term" value="F:iron-sulfur cluster binding"/>
    <property type="evidence" value="ECO:0007669"/>
    <property type="project" value="UniProtKB-KW"/>
</dbReference>
<evidence type="ECO:0000256" key="4">
    <source>
        <dbReference type="ARBA" id="ARBA00023014"/>
    </source>
</evidence>
<gene>
    <name evidence="7" type="ORF">ENO08_06695</name>
</gene>
<dbReference type="SUPFAM" id="SSF102114">
    <property type="entry name" value="Radical SAM enzymes"/>
    <property type="match status" value="1"/>
</dbReference>
<keyword evidence="4" id="KW-0411">Iron-sulfur</keyword>
<evidence type="ECO:0000313" key="7">
    <source>
        <dbReference type="EMBL" id="HER44131.1"/>
    </source>
</evidence>
<evidence type="ECO:0000259" key="6">
    <source>
        <dbReference type="Pfam" id="PF13186"/>
    </source>
</evidence>
<name>A0A7V2F4U6_UNCEI</name>
<dbReference type="AlphaFoldDB" id="A0A7V2F4U6"/>
<reference evidence="7" key="1">
    <citation type="journal article" date="2020" name="mSystems">
        <title>Genome- and Community-Level Interaction Insights into Carbon Utilization and Element Cycling Functions of Hydrothermarchaeota in Hydrothermal Sediment.</title>
        <authorList>
            <person name="Zhou Z."/>
            <person name="Liu Y."/>
            <person name="Xu W."/>
            <person name="Pan J."/>
            <person name="Luo Z.H."/>
            <person name="Li M."/>
        </authorList>
    </citation>
    <scope>NUCLEOTIDE SEQUENCE [LARGE SCALE GENOMIC DNA]</scope>
    <source>
        <strain evidence="7">SpSt-1233</strain>
    </source>
</reference>
<evidence type="ECO:0000256" key="3">
    <source>
        <dbReference type="ARBA" id="ARBA00023004"/>
    </source>
</evidence>
<keyword evidence="2" id="KW-0479">Metal-binding</keyword>
<dbReference type="CDD" id="cd01335">
    <property type="entry name" value="Radical_SAM"/>
    <property type="match status" value="1"/>
</dbReference>
<dbReference type="Pfam" id="PF13186">
    <property type="entry name" value="SPASM"/>
    <property type="match status" value="1"/>
</dbReference>
<dbReference type="InterPro" id="IPR007197">
    <property type="entry name" value="rSAM"/>
</dbReference>
<keyword evidence="3" id="KW-0408">Iron</keyword>
<dbReference type="PANTHER" id="PTHR11228">
    <property type="entry name" value="RADICAL SAM DOMAIN PROTEIN"/>
    <property type="match status" value="1"/>
</dbReference>
<dbReference type="SFLD" id="SFLDG01067">
    <property type="entry name" value="SPASM/twitch_domain_containing"/>
    <property type="match status" value="1"/>
</dbReference>
<dbReference type="PANTHER" id="PTHR11228:SF7">
    <property type="entry name" value="PQQA PEPTIDE CYCLASE"/>
    <property type="match status" value="1"/>
</dbReference>